<keyword evidence="5 9" id="KW-0418">Kinase</keyword>
<keyword evidence="10" id="KW-1185">Reference proteome</keyword>
<dbReference type="PROSITE" id="PS50885">
    <property type="entry name" value="HAMP"/>
    <property type="match status" value="1"/>
</dbReference>
<comment type="caution">
    <text evidence="9">The sequence shown here is derived from an EMBL/GenBank/DDBJ whole genome shotgun (WGS) entry which is preliminary data.</text>
</comment>
<dbReference type="PANTHER" id="PTHR34220:SF7">
    <property type="entry name" value="SENSOR HISTIDINE KINASE YPDA"/>
    <property type="match status" value="1"/>
</dbReference>
<dbReference type="GO" id="GO:0004673">
    <property type="term" value="F:protein histidine kinase activity"/>
    <property type="evidence" value="ECO:0007669"/>
    <property type="project" value="UniProtKB-EC"/>
</dbReference>
<keyword evidence="4 9" id="KW-0808">Transferase</keyword>
<evidence type="ECO:0000256" key="2">
    <source>
        <dbReference type="ARBA" id="ARBA00022475"/>
    </source>
</evidence>
<keyword evidence="3" id="KW-0597">Phosphoprotein</keyword>
<feature type="domain" description="HAMP" evidence="8">
    <location>
        <begin position="309"/>
        <end position="361"/>
    </location>
</feature>
<comment type="subcellular location">
    <subcellularLocation>
        <location evidence="1">Cell membrane</location>
        <topology evidence="1">Multi-pass membrane protein</topology>
    </subcellularLocation>
</comment>
<keyword evidence="7" id="KW-1133">Transmembrane helix</keyword>
<evidence type="ECO:0000256" key="6">
    <source>
        <dbReference type="ARBA" id="ARBA00023136"/>
    </source>
</evidence>
<dbReference type="SUPFAM" id="SSF158472">
    <property type="entry name" value="HAMP domain-like"/>
    <property type="match status" value="1"/>
</dbReference>
<dbReference type="Pfam" id="PF06580">
    <property type="entry name" value="His_kinase"/>
    <property type="match status" value="1"/>
</dbReference>
<protein>
    <submittedName>
        <fullName evidence="9">Sensor histidine kinase</fullName>
        <ecNumber evidence="9">2.7.13.3</ecNumber>
    </submittedName>
</protein>
<sequence length="580" mass="66864">MPQVKLNIFAKLLILLFLLMFPVGLLYGYSNWTSVNLIKTQIQDLNYNRLTFFMNQIETNTSQMAVLTSVLSRDYSVQSLQAKNNFSTYSEISSLNAVEQKLRLQQLASPWKNQIAVYYPQAKLIVPGRAVLPEAFNLRSIVSQSRKELWHYEPIGGDPKNGYQFAHYELDNYSGDPDELLQVTKAFFHDTILSDMLFNFNKDKAGETFLYHPDYAPISRSAAPLPHKKELVAYLNGKPLDEFRNRTVDIEGQAYMVNALKSNNLGWYLIDVVPINKILTPITKNTNLFYYSIAALLLLGTLGSLWLYRNVQLPIKELLLAVRRMRHGDYSVRVQRTTGSEFDYLFSSFNYMADETQHLIEKVYAEQLQSKEAKLKQLQSQINPHFLYNCLFYIMNMATLKEEEAVVAMSLNLGEYFRYTTRNENQRATVEEELKLVRNYLVIQNLRMQRLEYDIDIPQEMMGLEIPRLTLQPIVENAVIHGIEPQLGDGFIRITGIRKGRENRILVEDNGIGMTREAIEELQQKMSGPHDEELGYGVWNVHQRLSYRFGEGAGLTLEANPEGGMRFILHWTDPTSEEGQ</sequence>
<evidence type="ECO:0000256" key="4">
    <source>
        <dbReference type="ARBA" id="ARBA00022679"/>
    </source>
</evidence>
<reference evidence="10" key="1">
    <citation type="journal article" date="2019" name="Int. J. Syst. Evol. Microbiol.">
        <title>The Global Catalogue of Microorganisms (GCM) 10K type strain sequencing project: providing services to taxonomists for standard genome sequencing and annotation.</title>
        <authorList>
            <consortium name="The Broad Institute Genomics Platform"/>
            <consortium name="The Broad Institute Genome Sequencing Center for Infectious Disease"/>
            <person name="Wu L."/>
            <person name="Ma J."/>
        </authorList>
    </citation>
    <scope>NUCLEOTIDE SEQUENCE [LARGE SCALE GENOMIC DNA]</scope>
    <source>
        <strain evidence="10">KCTC 3950</strain>
    </source>
</reference>
<gene>
    <name evidence="9" type="ORF">ACFSUF_18095</name>
</gene>
<dbReference type="Proteomes" id="UP001597541">
    <property type="component" value="Unassembled WGS sequence"/>
</dbReference>
<evidence type="ECO:0000256" key="1">
    <source>
        <dbReference type="ARBA" id="ARBA00004651"/>
    </source>
</evidence>
<dbReference type="EMBL" id="JBHUME010000011">
    <property type="protein sequence ID" value="MFD2614325.1"/>
    <property type="molecule type" value="Genomic_DNA"/>
</dbReference>
<dbReference type="PANTHER" id="PTHR34220">
    <property type="entry name" value="SENSOR HISTIDINE KINASE YPDA"/>
    <property type="match status" value="1"/>
</dbReference>
<feature type="transmembrane region" description="Helical" evidence="7">
    <location>
        <begin position="288"/>
        <end position="308"/>
    </location>
</feature>
<dbReference type="InterPro" id="IPR003660">
    <property type="entry name" value="HAMP_dom"/>
</dbReference>
<dbReference type="InterPro" id="IPR003594">
    <property type="entry name" value="HATPase_dom"/>
</dbReference>
<keyword evidence="7" id="KW-0812">Transmembrane</keyword>
<dbReference type="Gene3D" id="3.30.565.10">
    <property type="entry name" value="Histidine kinase-like ATPase, C-terminal domain"/>
    <property type="match status" value="1"/>
</dbReference>
<dbReference type="InterPro" id="IPR010559">
    <property type="entry name" value="Sig_transdc_His_kin_internal"/>
</dbReference>
<proteinExistence type="predicted"/>
<keyword evidence="6 7" id="KW-0472">Membrane</keyword>
<dbReference type="InterPro" id="IPR050640">
    <property type="entry name" value="Bact_2-comp_sensor_kinase"/>
</dbReference>
<dbReference type="InterPro" id="IPR036890">
    <property type="entry name" value="HATPase_C_sf"/>
</dbReference>
<dbReference type="Pfam" id="PF02518">
    <property type="entry name" value="HATPase_c"/>
    <property type="match status" value="1"/>
</dbReference>
<evidence type="ECO:0000256" key="3">
    <source>
        <dbReference type="ARBA" id="ARBA00022553"/>
    </source>
</evidence>
<evidence type="ECO:0000313" key="10">
    <source>
        <dbReference type="Proteomes" id="UP001597541"/>
    </source>
</evidence>
<accession>A0ABW5PG81</accession>
<evidence type="ECO:0000259" key="8">
    <source>
        <dbReference type="PROSITE" id="PS50885"/>
    </source>
</evidence>
<dbReference type="Pfam" id="PF00672">
    <property type="entry name" value="HAMP"/>
    <property type="match status" value="1"/>
</dbReference>
<name>A0ABW5PG81_9BACL</name>
<evidence type="ECO:0000256" key="7">
    <source>
        <dbReference type="SAM" id="Phobius"/>
    </source>
</evidence>
<dbReference type="EC" id="2.7.13.3" evidence="9"/>
<dbReference type="RefSeq" id="WP_377605057.1">
    <property type="nucleotide sequence ID" value="NZ_JBHUME010000011.1"/>
</dbReference>
<evidence type="ECO:0000256" key="5">
    <source>
        <dbReference type="ARBA" id="ARBA00022777"/>
    </source>
</evidence>
<dbReference type="SMART" id="SM00304">
    <property type="entry name" value="HAMP"/>
    <property type="match status" value="1"/>
</dbReference>
<organism evidence="9 10">
    <name type="scientific">Paenibacillus gansuensis</name>
    <dbReference type="NCBI Taxonomy" id="306542"/>
    <lineage>
        <taxon>Bacteria</taxon>
        <taxon>Bacillati</taxon>
        <taxon>Bacillota</taxon>
        <taxon>Bacilli</taxon>
        <taxon>Bacillales</taxon>
        <taxon>Paenibacillaceae</taxon>
        <taxon>Paenibacillus</taxon>
    </lineage>
</organism>
<dbReference type="CDD" id="cd06225">
    <property type="entry name" value="HAMP"/>
    <property type="match status" value="1"/>
</dbReference>
<keyword evidence="2" id="KW-1003">Cell membrane</keyword>
<dbReference type="Gene3D" id="6.10.340.10">
    <property type="match status" value="1"/>
</dbReference>
<dbReference type="SUPFAM" id="SSF55874">
    <property type="entry name" value="ATPase domain of HSP90 chaperone/DNA topoisomerase II/histidine kinase"/>
    <property type="match status" value="1"/>
</dbReference>
<evidence type="ECO:0000313" key="9">
    <source>
        <dbReference type="EMBL" id="MFD2614325.1"/>
    </source>
</evidence>